<organism evidence="1 2">
    <name type="scientific">Reticulomyxa filosa</name>
    <dbReference type="NCBI Taxonomy" id="46433"/>
    <lineage>
        <taxon>Eukaryota</taxon>
        <taxon>Sar</taxon>
        <taxon>Rhizaria</taxon>
        <taxon>Retaria</taxon>
        <taxon>Foraminifera</taxon>
        <taxon>Monothalamids</taxon>
        <taxon>Reticulomyxidae</taxon>
        <taxon>Reticulomyxa</taxon>
    </lineage>
</organism>
<accession>X6MFY3</accession>
<evidence type="ECO:0000313" key="1">
    <source>
        <dbReference type="EMBL" id="ETO12903.1"/>
    </source>
</evidence>
<dbReference type="AlphaFoldDB" id="X6MFY3"/>
<gene>
    <name evidence="1" type="ORF">RFI_24471</name>
</gene>
<proteinExistence type="predicted"/>
<sequence>MEVSIISYADDCANWNLEQCQCAKTEDNTANALSSSFNIDTSYELSNKIEQENLFANVLAKMIKQYPSKDGHVYFEINKLCGGMNANDNKAMQSVDGIPQLVKEEYCYMIYFYLLTKKKFFAFYLNELWEKKKYIE</sequence>
<protein>
    <submittedName>
        <fullName evidence="1">Uncharacterized protein</fullName>
    </submittedName>
</protein>
<name>X6MFY3_RETFI</name>
<evidence type="ECO:0000313" key="2">
    <source>
        <dbReference type="Proteomes" id="UP000023152"/>
    </source>
</evidence>
<reference evidence="1 2" key="1">
    <citation type="journal article" date="2013" name="Curr. Biol.">
        <title>The Genome of the Foraminiferan Reticulomyxa filosa.</title>
        <authorList>
            <person name="Glockner G."/>
            <person name="Hulsmann N."/>
            <person name="Schleicher M."/>
            <person name="Noegel A.A."/>
            <person name="Eichinger L."/>
            <person name="Gallinger C."/>
            <person name="Pawlowski J."/>
            <person name="Sierra R."/>
            <person name="Euteneuer U."/>
            <person name="Pillet L."/>
            <person name="Moustafa A."/>
            <person name="Platzer M."/>
            <person name="Groth M."/>
            <person name="Szafranski K."/>
            <person name="Schliwa M."/>
        </authorList>
    </citation>
    <scope>NUCLEOTIDE SEQUENCE [LARGE SCALE GENOMIC DNA]</scope>
</reference>
<keyword evidence="2" id="KW-1185">Reference proteome</keyword>
<dbReference type="EMBL" id="ASPP01020982">
    <property type="protein sequence ID" value="ETO12903.1"/>
    <property type="molecule type" value="Genomic_DNA"/>
</dbReference>
<dbReference type="Proteomes" id="UP000023152">
    <property type="component" value="Unassembled WGS sequence"/>
</dbReference>
<comment type="caution">
    <text evidence="1">The sequence shown here is derived from an EMBL/GenBank/DDBJ whole genome shotgun (WGS) entry which is preliminary data.</text>
</comment>